<keyword evidence="10" id="KW-1185">Reference proteome</keyword>
<evidence type="ECO:0000256" key="6">
    <source>
        <dbReference type="HAMAP-Rule" id="MF_00227"/>
    </source>
</evidence>
<evidence type="ECO:0000256" key="3">
    <source>
        <dbReference type="ARBA" id="ARBA00022759"/>
    </source>
</evidence>
<dbReference type="EC" id="3.1.26.5" evidence="6 7"/>
<comment type="subunit">
    <text evidence="6">Consists of a catalytic RNA component (M1 or rnpB) and a protein subunit.</text>
</comment>
<dbReference type="HAMAP" id="MF_00227">
    <property type="entry name" value="RNase_P"/>
    <property type="match status" value="1"/>
</dbReference>
<dbReference type="Pfam" id="PF00825">
    <property type="entry name" value="Ribonuclease_P"/>
    <property type="match status" value="1"/>
</dbReference>
<comment type="similarity">
    <text evidence="6">Belongs to the RnpA family.</text>
</comment>
<evidence type="ECO:0000256" key="8">
    <source>
        <dbReference type="SAM" id="MobiDB-lite"/>
    </source>
</evidence>
<dbReference type="RefSeq" id="WP_087104634.1">
    <property type="nucleotide sequence ID" value="NZ_FWFG01000089.1"/>
</dbReference>
<dbReference type="PANTHER" id="PTHR33992">
    <property type="entry name" value="RIBONUCLEASE P PROTEIN COMPONENT"/>
    <property type="match status" value="1"/>
</dbReference>
<comment type="function">
    <text evidence="6">RNaseP catalyzes the removal of the 5'-leader sequence from pre-tRNA to produce the mature 5'-terminus. It can also cleave other RNA substrates such as 4.5S RNA. The protein component plays an auxiliary but essential role in vivo by binding to the 5'-leader sequence and broadening the substrate specificity of the ribozyme.</text>
</comment>
<accession>A0A1X6X3V3</accession>
<feature type="region of interest" description="Disordered" evidence="8">
    <location>
        <begin position="1"/>
        <end position="21"/>
    </location>
</feature>
<evidence type="ECO:0000313" key="9">
    <source>
        <dbReference type="EMBL" id="SLM93537.1"/>
    </source>
</evidence>
<comment type="catalytic activity">
    <reaction evidence="6">
        <text>Endonucleolytic cleavage of RNA, removing 5'-extranucleotides from tRNA precursor.</text>
        <dbReference type="EC" id="3.1.26.5"/>
    </reaction>
</comment>
<dbReference type="GO" id="GO:0042781">
    <property type="term" value="F:3'-tRNA processing endoribonuclease activity"/>
    <property type="evidence" value="ECO:0007669"/>
    <property type="project" value="TreeGrafter"/>
</dbReference>
<dbReference type="SUPFAM" id="SSF54211">
    <property type="entry name" value="Ribosomal protein S5 domain 2-like"/>
    <property type="match status" value="1"/>
</dbReference>
<evidence type="ECO:0000313" key="10">
    <source>
        <dbReference type="Proteomes" id="UP000195981"/>
    </source>
</evidence>
<dbReference type="GO" id="GO:0001682">
    <property type="term" value="P:tRNA 5'-leader removal"/>
    <property type="evidence" value="ECO:0007669"/>
    <property type="project" value="UniProtKB-UniRule"/>
</dbReference>
<dbReference type="GO" id="GO:0030677">
    <property type="term" value="C:ribonuclease P complex"/>
    <property type="evidence" value="ECO:0007669"/>
    <property type="project" value="TreeGrafter"/>
</dbReference>
<feature type="compositionally biased region" description="Low complexity" evidence="8">
    <location>
        <begin position="120"/>
        <end position="140"/>
    </location>
</feature>
<evidence type="ECO:0000256" key="1">
    <source>
        <dbReference type="ARBA" id="ARBA00022694"/>
    </source>
</evidence>
<evidence type="ECO:0000256" key="5">
    <source>
        <dbReference type="ARBA" id="ARBA00022884"/>
    </source>
</evidence>
<evidence type="ECO:0000256" key="7">
    <source>
        <dbReference type="NCBIfam" id="TIGR00188"/>
    </source>
</evidence>
<dbReference type="GO" id="GO:0004526">
    <property type="term" value="F:ribonuclease P activity"/>
    <property type="evidence" value="ECO:0007669"/>
    <property type="project" value="UniProtKB-UniRule"/>
</dbReference>
<dbReference type="NCBIfam" id="TIGR00188">
    <property type="entry name" value="rnpA"/>
    <property type="match status" value="1"/>
</dbReference>
<dbReference type="Gene3D" id="3.30.230.10">
    <property type="match status" value="1"/>
</dbReference>
<evidence type="ECO:0000256" key="4">
    <source>
        <dbReference type="ARBA" id="ARBA00022801"/>
    </source>
</evidence>
<gene>
    <name evidence="6" type="primary">rnpA</name>
    <name evidence="9" type="ORF">FM110_10065</name>
</gene>
<keyword evidence="4 6" id="KW-0378">Hydrolase</keyword>
<organism evidence="9 10">
    <name type="scientific">Brachybacterium nesterenkovii</name>
    <dbReference type="NCBI Taxonomy" id="47847"/>
    <lineage>
        <taxon>Bacteria</taxon>
        <taxon>Bacillati</taxon>
        <taxon>Actinomycetota</taxon>
        <taxon>Actinomycetes</taxon>
        <taxon>Micrococcales</taxon>
        <taxon>Dermabacteraceae</taxon>
        <taxon>Brachybacterium</taxon>
    </lineage>
</organism>
<keyword evidence="5 6" id="KW-0694">RNA-binding</keyword>
<reference evidence="9 10" key="1">
    <citation type="submission" date="2017-02" db="EMBL/GenBank/DDBJ databases">
        <authorList>
            <person name="Peterson S.W."/>
        </authorList>
    </citation>
    <scope>NUCLEOTIDE SEQUENCE [LARGE SCALE GENOMIC DNA]</scope>
    <source>
        <strain evidence="9 10">CIP104813</strain>
    </source>
</reference>
<dbReference type="PANTHER" id="PTHR33992:SF1">
    <property type="entry name" value="RIBONUCLEASE P PROTEIN COMPONENT"/>
    <property type="match status" value="1"/>
</dbReference>
<proteinExistence type="inferred from homology"/>
<keyword evidence="3 6" id="KW-0255">Endonuclease</keyword>
<name>A0A1X6X3V3_9MICO</name>
<dbReference type="EMBL" id="FWFG01000089">
    <property type="protein sequence ID" value="SLM93537.1"/>
    <property type="molecule type" value="Genomic_DNA"/>
</dbReference>
<dbReference type="OrthoDB" id="196964at2"/>
<dbReference type="InterPro" id="IPR020568">
    <property type="entry name" value="Ribosomal_Su5_D2-typ_SF"/>
</dbReference>
<dbReference type="AlphaFoldDB" id="A0A1X6X3V3"/>
<sequence length="140" mass="15119">MTWSRHRISSGDDFRRTTRQGVRAARSHVVVHLALLPETPEGPRVGFVVSKKVGNSVVRHRVTRRLREIVRPRLDLLPAGSTCVVRTLPGIQDVPFAELADEVAGAMAAAARKLRGRTESPAASPDPTSAPQASPTGTRS</sequence>
<protein>
    <recommendedName>
        <fullName evidence="6 7">Ribonuclease P protein component</fullName>
        <shortName evidence="6">RNase P protein</shortName>
        <shortName evidence="6">RNaseP protein</shortName>
        <ecNumber evidence="6 7">3.1.26.5</ecNumber>
    </recommendedName>
    <alternativeName>
        <fullName evidence="6">Protein C5</fullName>
    </alternativeName>
</protein>
<evidence type="ECO:0000256" key="2">
    <source>
        <dbReference type="ARBA" id="ARBA00022722"/>
    </source>
</evidence>
<dbReference type="Proteomes" id="UP000195981">
    <property type="component" value="Unassembled WGS sequence"/>
</dbReference>
<dbReference type="InterPro" id="IPR000100">
    <property type="entry name" value="RNase_P"/>
</dbReference>
<dbReference type="GO" id="GO:0000049">
    <property type="term" value="F:tRNA binding"/>
    <property type="evidence" value="ECO:0007669"/>
    <property type="project" value="UniProtKB-UniRule"/>
</dbReference>
<keyword evidence="2 6" id="KW-0540">Nuclease</keyword>
<feature type="region of interest" description="Disordered" evidence="8">
    <location>
        <begin position="111"/>
        <end position="140"/>
    </location>
</feature>
<dbReference type="InterPro" id="IPR014721">
    <property type="entry name" value="Ribsml_uS5_D2-typ_fold_subgr"/>
</dbReference>
<keyword evidence="1 6" id="KW-0819">tRNA processing</keyword>